<evidence type="ECO:0000313" key="2">
    <source>
        <dbReference type="EMBL" id="MFB9626539.1"/>
    </source>
</evidence>
<sequence length="329" mass="34367">MGVLLRKWHGPLSFCAVAMAVLAAVSVVGLVVDERTVLDQGVWLKPFKFAVSFGLYATTLAWMIAQAGRWRRALWWLGTVTVALFVAPEITAITFQAVRGVPSHFNLSTHLDTTVFMIMGGAAYLGWLLTFAMGVLLVAQRRVDRAMAWAIPLGLAVSLAGMSIGYLMTAPTPDQAQQLARGLSLATVGAHSVGGPDSGPGMPVTGWETGSGDLRVAHFVGLHALQVLPLVAIGLRLLSRRFAVLAGGATRTALVIIAAFGYAGLTALVLWQAQRGQALVHPDALTLGAAAGLVALVSVATVVVLAVSATRRAGLPDVPVRPAATLAGR</sequence>
<keyword evidence="3" id="KW-1185">Reference proteome</keyword>
<feature type="transmembrane region" description="Helical" evidence="1">
    <location>
        <begin position="146"/>
        <end position="168"/>
    </location>
</feature>
<feature type="transmembrane region" description="Helical" evidence="1">
    <location>
        <begin position="285"/>
        <end position="307"/>
    </location>
</feature>
<dbReference type="RefSeq" id="WP_345001013.1">
    <property type="nucleotide sequence ID" value="NZ_BAAAXV010000009.1"/>
</dbReference>
<gene>
    <name evidence="2" type="ORF">ACFFSA_25925</name>
</gene>
<proteinExistence type="predicted"/>
<feature type="transmembrane region" description="Helical" evidence="1">
    <location>
        <begin position="216"/>
        <end position="238"/>
    </location>
</feature>
<feature type="transmembrane region" description="Helical" evidence="1">
    <location>
        <begin position="115"/>
        <end position="139"/>
    </location>
</feature>
<feature type="transmembrane region" description="Helical" evidence="1">
    <location>
        <begin position="12"/>
        <end position="32"/>
    </location>
</feature>
<feature type="transmembrane region" description="Helical" evidence="1">
    <location>
        <begin position="250"/>
        <end position="273"/>
    </location>
</feature>
<keyword evidence="1" id="KW-0472">Membrane</keyword>
<reference evidence="2 3" key="1">
    <citation type="submission" date="2024-09" db="EMBL/GenBank/DDBJ databases">
        <authorList>
            <person name="Sun Q."/>
            <person name="Mori K."/>
        </authorList>
    </citation>
    <scope>NUCLEOTIDE SEQUENCE [LARGE SCALE GENOMIC DNA]</scope>
    <source>
        <strain evidence="2 3">JCM 3143</strain>
    </source>
</reference>
<name>A0ABV5S4E8_9ACTN</name>
<keyword evidence="1" id="KW-1133">Transmembrane helix</keyword>
<dbReference type="EMBL" id="JBHMBW010000023">
    <property type="protein sequence ID" value="MFB9626539.1"/>
    <property type="molecule type" value="Genomic_DNA"/>
</dbReference>
<feature type="transmembrane region" description="Helical" evidence="1">
    <location>
        <begin position="74"/>
        <end position="95"/>
    </location>
</feature>
<accession>A0ABV5S4E8</accession>
<dbReference type="Proteomes" id="UP001589532">
    <property type="component" value="Unassembled WGS sequence"/>
</dbReference>
<protein>
    <submittedName>
        <fullName evidence="2">Uncharacterized protein</fullName>
    </submittedName>
</protein>
<comment type="caution">
    <text evidence="2">The sequence shown here is derived from an EMBL/GenBank/DDBJ whole genome shotgun (WGS) entry which is preliminary data.</text>
</comment>
<organism evidence="2 3">
    <name type="scientific">Nonomuraea helvata</name>
    <dbReference type="NCBI Taxonomy" id="37484"/>
    <lineage>
        <taxon>Bacteria</taxon>
        <taxon>Bacillati</taxon>
        <taxon>Actinomycetota</taxon>
        <taxon>Actinomycetes</taxon>
        <taxon>Streptosporangiales</taxon>
        <taxon>Streptosporangiaceae</taxon>
        <taxon>Nonomuraea</taxon>
    </lineage>
</organism>
<evidence type="ECO:0000313" key="3">
    <source>
        <dbReference type="Proteomes" id="UP001589532"/>
    </source>
</evidence>
<evidence type="ECO:0000256" key="1">
    <source>
        <dbReference type="SAM" id="Phobius"/>
    </source>
</evidence>
<keyword evidence="1" id="KW-0812">Transmembrane</keyword>